<evidence type="ECO:0000313" key="1">
    <source>
        <dbReference type="EMBL" id="PPK29839.1"/>
    </source>
</evidence>
<dbReference type="GO" id="GO:0008168">
    <property type="term" value="F:methyltransferase activity"/>
    <property type="evidence" value="ECO:0007669"/>
    <property type="project" value="UniProtKB-KW"/>
</dbReference>
<keyword evidence="1" id="KW-0808">Transferase</keyword>
<accession>A0A2S6EXB3</accession>
<dbReference type="Proteomes" id="UP000239239">
    <property type="component" value="Unassembled WGS sequence"/>
</dbReference>
<dbReference type="SUPFAM" id="SSF53335">
    <property type="entry name" value="S-adenosyl-L-methionine-dependent methyltransferases"/>
    <property type="match status" value="1"/>
</dbReference>
<dbReference type="InterPro" id="IPR048711">
    <property type="entry name" value="WHD_Rv2258c"/>
</dbReference>
<evidence type="ECO:0000313" key="2">
    <source>
        <dbReference type="Proteomes" id="UP000239239"/>
    </source>
</evidence>
<gene>
    <name evidence="1" type="ORF">C3928_12315</name>
</gene>
<dbReference type="InterPro" id="IPR036388">
    <property type="entry name" value="WH-like_DNA-bd_sf"/>
</dbReference>
<sequence>MKTGRFDQAQADAFAERLLSILNDAALTLMISIGHRTGLFDVMDGLDFASSEVIAQTAGCNERYAREWLNALVVGGIVDYDAHAKTYQLPAEHASFLTRNSSPQNMAVIAQFIPVLAYVENGIVDAFKHGGGVPYEAYHRFHEVMAEESGQTILSSLTDKILPMVDGLVDKLNQGIQVLDIGCGYGRALILMAKTYPQSQFIGYDLCDETIAHALHSAKENNVHNIHFEKMDLSVWDELGKYDLITSFDVIHDQAKPAQVLGNVFKALKPQGIFLMQDIKTSSDVAGNVHHPLGAFIYTISCMHCMTVSLSQNGLGLGAAWGEELAEKMLVEAGFGKIEEHYLEHDIMNTYYVMRK</sequence>
<name>A0A2S6EXB3_LEGPN</name>
<dbReference type="Gene3D" id="1.10.10.10">
    <property type="entry name" value="Winged helix-like DNA-binding domain superfamily/Winged helix DNA-binding domain"/>
    <property type="match status" value="1"/>
</dbReference>
<dbReference type="GO" id="GO:0032259">
    <property type="term" value="P:methylation"/>
    <property type="evidence" value="ECO:0007669"/>
    <property type="project" value="UniProtKB-KW"/>
</dbReference>
<dbReference type="PANTHER" id="PTHR45128:SF1">
    <property type="entry name" value="S-ADENOSYLMETHIONINE-DEPENDENT METHYLTRANSFERASE RV2258C"/>
    <property type="match status" value="1"/>
</dbReference>
<dbReference type="InterPro" id="IPR029063">
    <property type="entry name" value="SAM-dependent_MTases_sf"/>
</dbReference>
<reference evidence="1 2" key="1">
    <citation type="submission" date="2018-02" db="EMBL/GenBank/DDBJ databases">
        <title>Draft genome sequences of four Legionella pneumophila clinical strains isolated in Ontario.</title>
        <authorList>
            <person name="Fortuna A."/>
            <person name="Ramnarine R."/>
            <person name="Li A."/>
            <person name="Frantz C."/>
            <person name="Mallo G."/>
        </authorList>
    </citation>
    <scope>NUCLEOTIDE SEQUENCE [LARGE SCALE GENOMIC DNA]</scope>
    <source>
        <strain evidence="1 2">LG61</strain>
    </source>
</reference>
<protein>
    <submittedName>
        <fullName evidence="1">Class I SAM-dependent methyltransferase</fullName>
    </submittedName>
</protein>
<organism evidence="1 2">
    <name type="scientific">Legionella pneumophila</name>
    <dbReference type="NCBI Taxonomy" id="446"/>
    <lineage>
        <taxon>Bacteria</taxon>
        <taxon>Pseudomonadati</taxon>
        <taxon>Pseudomonadota</taxon>
        <taxon>Gammaproteobacteria</taxon>
        <taxon>Legionellales</taxon>
        <taxon>Legionellaceae</taxon>
        <taxon>Legionella</taxon>
    </lineage>
</organism>
<comment type="caution">
    <text evidence="1">The sequence shown here is derived from an EMBL/GenBank/DDBJ whole genome shotgun (WGS) entry which is preliminary data.</text>
</comment>
<dbReference type="PANTHER" id="PTHR45128">
    <property type="entry name" value="METHYLTRANSFERASE TYPE 11"/>
    <property type="match status" value="1"/>
</dbReference>
<dbReference type="EMBL" id="PQWY01000016">
    <property type="protein sequence ID" value="PPK29839.1"/>
    <property type="molecule type" value="Genomic_DNA"/>
</dbReference>
<dbReference type="Pfam" id="PF13847">
    <property type="entry name" value="Methyltransf_31"/>
    <property type="match status" value="1"/>
</dbReference>
<dbReference type="InterPro" id="IPR025714">
    <property type="entry name" value="Methyltranfer_dom"/>
</dbReference>
<dbReference type="CDD" id="cd02440">
    <property type="entry name" value="AdoMet_MTases"/>
    <property type="match status" value="1"/>
</dbReference>
<dbReference type="InterPro" id="IPR053173">
    <property type="entry name" value="SAM-binding_MTase"/>
</dbReference>
<dbReference type="RefSeq" id="WP_027227436.1">
    <property type="nucleotide sequence ID" value="NZ_CP017601.1"/>
</dbReference>
<dbReference type="OrthoDB" id="9801363at2"/>
<dbReference type="Gene3D" id="3.40.50.150">
    <property type="entry name" value="Vaccinia Virus protein VP39"/>
    <property type="match status" value="1"/>
</dbReference>
<dbReference type="AlphaFoldDB" id="A0A2S6EXB3"/>
<proteinExistence type="predicted"/>
<dbReference type="Pfam" id="PF21320">
    <property type="entry name" value="WHD_Rv2258c"/>
    <property type="match status" value="1"/>
</dbReference>
<keyword evidence="1" id="KW-0489">Methyltransferase</keyword>